<reference evidence="1" key="1">
    <citation type="submission" date="2022-08" db="EMBL/GenBank/DDBJ databases">
        <authorList>
            <person name="Li F."/>
        </authorList>
    </citation>
    <scope>NUCLEOTIDE SEQUENCE</scope>
    <source>
        <strain evidence="1">MQZ15Z-1</strain>
    </source>
</reference>
<evidence type="ECO:0000313" key="1">
    <source>
        <dbReference type="EMBL" id="MCS0495425.1"/>
    </source>
</evidence>
<gene>
    <name evidence="1" type="ORF">NVS89_09970</name>
</gene>
<dbReference type="AlphaFoldDB" id="A0A9X2T1T4"/>
<sequence>MWAIVIVALNALTGPHIRVVTKPAEVQHVFASEEACQSVLKADIPSKLKDETRKAYEDGYRRYVCVRVRDADSLSPGK</sequence>
<keyword evidence="2" id="KW-1185">Reference proteome</keyword>
<protein>
    <submittedName>
        <fullName evidence="1">Uncharacterized protein</fullName>
    </submittedName>
</protein>
<dbReference type="EMBL" id="JANTHZ010000003">
    <property type="protein sequence ID" value="MCS0495425.1"/>
    <property type="molecule type" value="Genomic_DNA"/>
</dbReference>
<name>A0A9X2T1T4_9HYPH</name>
<dbReference type="Proteomes" id="UP001151088">
    <property type="component" value="Unassembled WGS sequence"/>
</dbReference>
<dbReference type="RefSeq" id="WP_258732535.1">
    <property type="nucleotide sequence ID" value="NZ_JANTHZ010000003.1"/>
</dbReference>
<organism evidence="1 2">
    <name type="scientific">Ancylobacter mangrovi</name>
    <dbReference type="NCBI Taxonomy" id="2972472"/>
    <lineage>
        <taxon>Bacteria</taxon>
        <taxon>Pseudomonadati</taxon>
        <taxon>Pseudomonadota</taxon>
        <taxon>Alphaproteobacteria</taxon>
        <taxon>Hyphomicrobiales</taxon>
        <taxon>Xanthobacteraceae</taxon>
        <taxon>Ancylobacter</taxon>
    </lineage>
</organism>
<proteinExistence type="predicted"/>
<comment type="caution">
    <text evidence="1">The sequence shown here is derived from an EMBL/GenBank/DDBJ whole genome shotgun (WGS) entry which is preliminary data.</text>
</comment>
<evidence type="ECO:0000313" key="2">
    <source>
        <dbReference type="Proteomes" id="UP001151088"/>
    </source>
</evidence>
<accession>A0A9X2T1T4</accession>